<dbReference type="InterPro" id="IPR027417">
    <property type="entry name" value="P-loop_NTPase"/>
</dbReference>
<dbReference type="GeneID" id="94423498"/>
<reference evidence="2 3" key="1">
    <citation type="journal article" date="2017" name="Int. J. Parasitol.">
        <title>The genome of the protozoan parasite Cystoisospora suis and a reverse vaccinology approach to identify vaccine candidates.</title>
        <authorList>
            <person name="Palmieri N."/>
            <person name="Shrestha A."/>
            <person name="Ruttkowski B."/>
            <person name="Beck T."/>
            <person name="Vogl C."/>
            <person name="Tomley F."/>
            <person name="Blake D.P."/>
            <person name="Joachim A."/>
        </authorList>
    </citation>
    <scope>NUCLEOTIDE SEQUENCE [LARGE SCALE GENOMIC DNA]</scope>
    <source>
        <strain evidence="2 3">Wien I</strain>
    </source>
</reference>
<dbReference type="PANTHER" id="PTHR33477">
    <property type="entry name" value="P-LOOP NTPASE DOMAIN-CONTAINING PROTEIN LPA1 HOMOLOG 1"/>
    <property type="match status" value="1"/>
</dbReference>
<feature type="region of interest" description="Disordered" evidence="1">
    <location>
        <begin position="474"/>
        <end position="503"/>
    </location>
</feature>
<feature type="compositionally biased region" description="Polar residues" evidence="1">
    <location>
        <begin position="223"/>
        <end position="243"/>
    </location>
</feature>
<name>A0A2C6LFF3_9APIC</name>
<gene>
    <name evidence="2" type="ORF">CSUI_000052</name>
</gene>
<organism evidence="2 3">
    <name type="scientific">Cystoisospora suis</name>
    <dbReference type="NCBI Taxonomy" id="483139"/>
    <lineage>
        <taxon>Eukaryota</taxon>
        <taxon>Sar</taxon>
        <taxon>Alveolata</taxon>
        <taxon>Apicomplexa</taxon>
        <taxon>Conoidasida</taxon>
        <taxon>Coccidia</taxon>
        <taxon>Eucoccidiorida</taxon>
        <taxon>Eimeriorina</taxon>
        <taxon>Sarcocystidae</taxon>
        <taxon>Cystoisospora</taxon>
    </lineage>
</organism>
<feature type="region of interest" description="Disordered" evidence="1">
    <location>
        <begin position="551"/>
        <end position="592"/>
    </location>
</feature>
<feature type="region of interest" description="Disordered" evidence="1">
    <location>
        <begin position="223"/>
        <end position="253"/>
    </location>
</feature>
<dbReference type="OrthoDB" id="330430at2759"/>
<dbReference type="EMBL" id="MIGC01000023">
    <property type="protein sequence ID" value="PHJ26089.1"/>
    <property type="molecule type" value="Genomic_DNA"/>
</dbReference>
<evidence type="ECO:0000313" key="3">
    <source>
        <dbReference type="Proteomes" id="UP000221165"/>
    </source>
</evidence>
<dbReference type="Proteomes" id="UP000221165">
    <property type="component" value="Unassembled WGS sequence"/>
</dbReference>
<feature type="region of interest" description="Disordered" evidence="1">
    <location>
        <begin position="1"/>
        <end position="93"/>
    </location>
</feature>
<dbReference type="VEuPathDB" id="ToxoDB:CSUI_000052"/>
<evidence type="ECO:0000256" key="1">
    <source>
        <dbReference type="SAM" id="MobiDB-lite"/>
    </source>
</evidence>
<comment type="caution">
    <text evidence="2">The sequence shown here is derived from an EMBL/GenBank/DDBJ whole genome shotgun (WGS) entry which is preliminary data.</text>
</comment>
<accession>A0A2C6LFF3</accession>
<dbReference type="RefSeq" id="XP_067927735.1">
    <property type="nucleotide sequence ID" value="XM_068060287.1"/>
</dbReference>
<dbReference type="CDD" id="cd02019">
    <property type="entry name" value="NK"/>
    <property type="match status" value="1"/>
</dbReference>
<sequence>MPGFSFVRRMVGTKQGRDSPAQIASPGACAPESKSSAGERLRRGRNGEPGPTRKHSPVPNDDTTYETARGPETPLSIDPLDPLVPSSISGQSPTVPELAASITSVPRLEGIIESLCHCGVRIPEIHVQREAHLITSSLAYPTLPLFRPWCDTRDSDVDALEDHGCVAFTVPGCSYPDQRKRSAVPCRHCLTDGYAALAGEAVAAAASTVRAVKIHYGPCPSEASETAARSGSLRVSPQGQSARHTPPQFSPGGTRIYEGDHGCSDEPILVLLGGPSGTGKSTLAPLVTHLFLPQGGEPDSQPPHEEGDAAFGNGVSSQADLCGESCAVVSTDHTREVLRAVSWGRNSLLFRSTYELQAIASQQLQTSLECSDRPAACEAVVPGAGDHQTCGTGDVSCSNDRSGEQPQICLTKGEESAQVVRDLQSEIENNLDPFSSWFPHICPSCKERFPCPSVVGLLEQSVLLQRRALAPTIHSLMTGSRRRRPPCTRSSSSQPKREGEEGQIVPCGQGLRLVVVEGVHLTPAFVRHLQVTYGKRCVSFTVYLHSRDQHAARLQQRQDDGSPPTGSGARVSEASGREKASVHPALIQGRAE</sequence>
<dbReference type="AlphaFoldDB" id="A0A2C6LFF3"/>
<proteinExistence type="predicted"/>
<keyword evidence="3" id="KW-1185">Reference proteome</keyword>
<feature type="compositionally biased region" description="Basic and acidic residues" evidence="1">
    <location>
        <begin position="551"/>
        <end position="560"/>
    </location>
</feature>
<protein>
    <submittedName>
        <fullName evidence="2">Uncharacterized protein</fullName>
    </submittedName>
</protein>
<dbReference type="PANTHER" id="PTHR33477:SF3">
    <property type="entry name" value="P-LOOP NTPASE DOMAIN-CONTAINING PROTEIN LPA1 HOMOLOG 1"/>
    <property type="match status" value="1"/>
</dbReference>
<feature type="non-terminal residue" evidence="2">
    <location>
        <position position="592"/>
    </location>
</feature>
<evidence type="ECO:0000313" key="2">
    <source>
        <dbReference type="EMBL" id="PHJ26089.1"/>
    </source>
</evidence>
<feature type="region of interest" description="Disordered" evidence="1">
    <location>
        <begin position="293"/>
        <end position="314"/>
    </location>
</feature>
<dbReference type="SUPFAM" id="SSF52540">
    <property type="entry name" value="P-loop containing nucleoside triphosphate hydrolases"/>
    <property type="match status" value="1"/>
</dbReference>